<feature type="transmembrane region" description="Helical" evidence="1">
    <location>
        <begin position="48"/>
        <end position="72"/>
    </location>
</feature>
<feature type="transmembrane region" description="Helical" evidence="1">
    <location>
        <begin position="236"/>
        <end position="256"/>
    </location>
</feature>
<accession>A0AAV2MAE2</accession>
<keyword evidence="1" id="KW-0472">Membrane</keyword>
<protein>
    <recommendedName>
        <fullName evidence="4">G-protein coupled receptors family 1 profile domain-containing protein</fullName>
    </recommendedName>
</protein>
<keyword evidence="1" id="KW-1133">Transmembrane helix</keyword>
<name>A0AAV2MAE2_KNICA</name>
<evidence type="ECO:0000313" key="2">
    <source>
        <dbReference type="EMBL" id="CAL1610350.1"/>
    </source>
</evidence>
<dbReference type="Proteomes" id="UP001497482">
    <property type="component" value="Chromosome 7"/>
</dbReference>
<feature type="transmembrane region" description="Helical" evidence="1">
    <location>
        <begin position="92"/>
        <end position="115"/>
    </location>
</feature>
<keyword evidence="1" id="KW-0812">Transmembrane</keyword>
<sequence>MELMWLYCTCQYILFIGVIVCSGRLCLRVRRSSVHQGFQISKPWSISSCLCLTLGLVGALGGAVELPITVILNQRNPTCLYTCITLVCGPLLIRHFTMFLVMLLSLDTHLLHLLAHRYQAVVTRRRALCVVLLCWVASILSSFAQFIGSDVLHAWQGRGEGHGGSGDAGTAGLGLGENLTSSLPATPYPKYYKDLKVIGKFLPYGGFLSKFYVEDMGNFTYAQIHSSHWGTLVPSWVHGAAAFLFQVYSLVPLVLFTPPKKEGSRPTQAFFLSTGPHLHLPPASVDSTGGKTLHMELCGAMQAAQWATAKNALKAKVCPDV</sequence>
<organism evidence="2 3">
    <name type="scientific">Knipowitschia caucasica</name>
    <name type="common">Caucasian dwarf goby</name>
    <name type="synonym">Pomatoschistus caucasicus</name>
    <dbReference type="NCBI Taxonomy" id="637954"/>
    <lineage>
        <taxon>Eukaryota</taxon>
        <taxon>Metazoa</taxon>
        <taxon>Chordata</taxon>
        <taxon>Craniata</taxon>
        <taxon>Vertebrata</taxon>
        <taxon>Euteleostomi</taxon>
        <taxon>Actinopterygii</taxon>
        <taxon>Neopterygii</taxon>
        <taxon>Teleostei</taxon>
        <taxon>Neoteleostei</taxon>
        <taxon>Acanthomorphata</taxon>
        <taxon>Gobiaria</taxon>
        <taxon>Gobiiformes</taxon>
        <taxon>Gobioidei</taxon>
        <taxon>Gobiidae</taxon>
        <taxon>Gobiinae</taxon>
        <taxon>Knipowitschia</taxon>
    </lineage>
</organism>
<dbReference type="EMBL" id="OZ035829">
    <property type="protein sequence ID" value="CAL1610350.1"/>
    <property type="molecule type" value="Genomic_DNA"/>
</dbReference>
<dbReference type="Gene3D" id="1.20.1070.10">
    <property type="entry name" value="Rhodopsin 7-helix transmembrane proteins"/>
    <property type="match status" value="1"/>
</dbReference>
<dbReference type="AlphaFoldDB" id="A0AAV2MAE2"/>
<gene>
    <name evidence="2" type="ORF">KC01_LOCUS36986</name>
</gene>
<reference evidence="2 3" key="1">
    <citation type="submission" date="2024-04" db="EMBL/GenBank/DDBJ databases">
        <authorList>
            <person name="Waldvogel A.-M."/>
            <person name="Schoenle A."/>
        </authorList>
    </citation>
    <scope>NUCLEOTIDE SEQUENCE [LARGE SCALE GENOMIC DNA]</scope>
</reference>
<evidence type="ECO:0000256" key="1">
    <source>
        <dbReference type="SAM" id="Phobius"/>
    </source>
</evidence>
<feature type="transmembrane region" description="Helical" evidence="1">
    <location>
        <begin position="6"/>
        <end position="27"/>
    </location>
</feature>
<feature type="transmembrane region" description="Helical" evidence="1">
    <location>
        <begin position="127"/>
        <end position="147"/>
    </location>
</feature>
<proteinExistence type="predicted"/>
<keyword evidence="3" id="KW-1185">Reference proteome</keyword>
<evidence type="ECO:0000313" key="3">
    <source>
        <dbReference type="Proteomes" id="UP001497482"/>
    </source>
</evidence>
<evidence type="ECO:0008006" key="4">
    <source>
        <dbReference type="Google" id="ProtNLM"/>
    </source>
</evidence>